<dbReference type="EMBL" id="CP139960">
    <property type="protein sequence ID" value="WQD40319.1"/>
    <property type="molecule type" value="Genomic_DNA"/>
</dbReference>
<accession>A0ABZ0WCB0</accession>
<proteinExistence type="predicted"/>
<name>A0ABZ0WCB0_9BACT</name>
<evidence type="ECO:0000313" key="2">
    <source>
        <dbReference type="EMBL" id="WQD40319.1"/>
    </source>
</evidence>
<sequence>MIIRKWLPAILLICSIGFLAMNQKQQIAQADSLEGAWSLSYGGQDFSILFEDGYCMFTQYNLKEKKFGLTAGGPFVIENNKIRIKTEFNSADKSAVGKIQEYGYKLSGNELTTTLDGFELKWKRVDPGGKNLAGNWRIIKRKQGEEMADIPLRPRRTLKLLTATRFQWAAINVETGEFSGTGGGNYTFKDGKYTEYIEFFSRDSSRVGMSLSFDGKLEDDNWVHSGKSSKGDPIYEVWGRFNGN</sequence>
<dbReference type="Proteomes" id="UP001325680">
    <property type="component" value="Chromosome"/>
</dbReference>
<reference evidence="2 3" key="1">
    <citation type="submission" date="2023-12" db="EMBL/GenBank/DDBJ databases">
        <title>Genome sequencing and assembly of bacterial species from a model synthetic community.</title>
        <authorList>
            <person name="Hogle S.L."/>
        </authorList>
    </citation>
    <scope>NUCLEOTIDE SEQUENCE [LARGE SCALE GENOMIC DNA]</scope>
    <source>
        <strain evidence="2 3">HAMBI_3031</strain>
    </source>
</reference>
<evidence type="ECO:0000313" key="3">
    <source>
        <dbReference type="Proteomes" id="UP001325680"/>
    </source>
</evidence>
<evidence type="ECO:0008006" key="4">
    <source>
        <dbReference type="Google" id="ProtNLM"/>
    </source>
</evidence>
<gene>
    <name evidence="2" type="ORF">U0035_09200</name>
</gene>
<feature type="chain" id="PRO_5045938121" description="Membrane or secreted protein" evidence="1">
    <location>
        <begin position="21"/>
        <end position="244"/>
    </location>
</feature>
<organism evidence="2 3">
    <name type="scientific">Niabella yanshanensis</name>
    <dbReference type="NCBI Taxonomy" id="577386"/>
    <lineage>
        <taxon>Bacteria</taxon>
        <taxon>Pseudomonadati</taxon>
        <taxon>Bacteroidota</taxon>
        <taxon>Chitinophagia</taxon>
        <taxon>Chitinophagales</taxon>
        <taxon>Chitinophagaceae</taxon>
        <taxon>Niabella</taxon>
    </lineage>
</organism>
<protein>
    <recommendedName>
        <fullName evidence="4">Membrane or secreted protein</fullName>
    </recommendedName>
</protein>
<evidence type="ECO:0000256" key="1">
    <source>
        <dbReference type="SAM" id="SignalP"/>
    </source>
</evidence>
<keyword evidence="3" id="KW-1185">Reference proteome</keyword>
<feature type="signal peptide" evidence="1">
    <location>
        <begin position="1"/>
        <end position="20"/>
    </location>
</feature>
<dbReference type="RefSeq" id="WP_114792021.1">
    <property type="nucleotide sequence ID" value="NZ_CP139960.1"/>
</dbReference>
<dbReference type="Gene3D" id="2.40.128.490">
    <property type="entry name" value="Uncharacterised protein PF14869, DUF4488"/>
    <property type="match status" value="1"/>
</dbReference>
<keyword evidence="1" id="KW-0732">Signal</keyword>